<dbReference type="EMBL" id="JBEPSM010000002">
    <property type="protein sequence ID" value="MET4634943.1"/>
    <property type="molecule type" value="Genomic_DNA"/>
</dbReference>
<protein>
    <recommendedName>
        <fullName evidence="3">Integrase</fullName>
    </recommendedName>
</protein>
<reference evidence="1 2" key="1">
    <citation type="submission" date="2024-06" db="EMBL/GenBank/DDBJ databases">
        <title>Sorghum-associated microbial communities from plants grown in Nebraska, USA.</title>
        <authorList>
            <person name="Schachtman D."/>
        </authorList>
    </citation>
    <scope>NUCLEOTIDE SEQUENCE [LARGE SCALE GENOMIC DNA]</scope>
    <source>
        <strain evidence="1 2">3207</strain>
    </source>
</reference>
<gene>
    <name evidence="1" type="ORF">ABIE08_002889</name>
</gene>
<keyword evidence="2" id="KW-1185">Reference proteome</keyword>
<dbReference type="RefSeq" id="WP_354552058.1">
    <property type="nucleotide sequence ID" value="NZ_JBEPSM010000002.1"/>
</dbReference>
<comment type="caution">
    <text evidence="1">The sequence shown here is derived from an EMBL/GenBank/DDBJ whole genome shotgun (WGS) entry which is preliminary data.</text>
</comment>
<organism evidence="1 2">
    <name type="scientific">Kaistia defluvii</name>
    <dbReference type="NCBI Taxonomy" id="410841"/>
    <lineage>
        <taxon>Bacteria</taxon>
        <taxon>Pseudomonadati</taxon>
        <taxon>Pseudomonadota</taxon>
        <taxon>Alphaproteobacteria</taxon>
        <taxon>Hyphomicrobiales</taxon>
        <taxon>Kaistiaceae</taxon>
        <taxon>Kaistia</taxon>
    </lineage>
</organism>
<proteinExistence type="predicted"/>
<evidence type="ECO:0000313" key="2">
    <source>
        <dbReference type="Proteomes" id="UP001549321"/>
    </source>
</evidence>
<evidence type="ECO:0000313" key="1">
    <source>
        <dbReference type="EMBL" id="MET4634943.1"/>
    </source>
</evidence>
<evidence type="ECO:0008006" key="3">
    <source>
        <dbReference type="Google" id="ProtNLM"/>
    </source>
</evidence>
<name>A0ABV2R1D5_9HYPH</name>
<accession>A0ABV2R1D5</accession>
<sequence length="134" mass="15533">MVRILTSEEIAEAKKSTPYLGRDNLHEHDDCIRIAYQWLDAQEKTKGQLKRSLAIKHIVEKWGQRYVSSSDVEVAAHMHPDITGRYPRFNISSRLTRPSKIRLEHIGEAGAHPRYGERQSTLRYARDEQLHDAT</sequence>
<dbReference type="Proteomes" id="UP001549321">
    <property type="component" value="Unassembled WGS sequence"/>
</dbReference>